<dbReference type="AlphaFoldDB" id="A0A3S5ALS3"/>
<organism evidence="2 3">
    <name type="scientific">Protopolystoma xenopodis</name>
    <dbReference type="NCBI Taxonomy" id="117903"/>
    <lineage>
        <taxon>Eukaryota</taxon>
        <taxon>Metazoa</taxon>
        <taxon>Spiralia</taxon>
        <taxon>Lophotrochozoa</taxon>
        <taxon>Platyhelminthes</taxon>
        <taxon>Monogenea</taxon>
        <taxon>Polyopisthocotylea</taxon>
        <taxon>Polystomatidea</taxon>
        <taxon>Polystomatidae</taxon>
        <taxon>Protopolystoma</taxon>
    </lineage>
</organism>
<reference evidence="2" key="1">
    <citation type="submission" date="2018-11" db="EMBL/GenBank/DDBJ databases">
        <authorList>
            <consortium name="Pathogen Informatics"/>
        </authorList>
    </citation>
    <scope>NUCLEOTIDE SEQUENCE</scope>
</reference>
<gene>
    <name evidence="2" type="ORF">PXEA_LOCUS20388</name>
</gene>
<dbReference type="EMBL" id="CAAALY010083870">
    <property type="protein sequence ID" value="VEL26948.1"/>
    <property type="molecule type" value="Genomic_DNA"/>
</dbReference>
<feature type="region of interest" description="Disordered" evidence="1">
    <location>
        <begin position="1"/>
        <end position="40"/>
    </location>
</feature>
<proteinExistence type="predicted"/>
<accession>A0A3S5ALS3</accession>
<dbReference type="Proteomes" id="UP000784294">
    <property type="component" value="Unassembled WGS sequence"/>
</dbReference>
<evidence type="ECO:0000313" key="3">
    <source>
        <dbReference type="Proteomes" id="UP000784294"/>
    </source>
</evidence>
<evidence type="ECO:0000256" key="1">
    <source>
        <dbReference type="SAM" id="MobiDB-lite"/>
    </source>
</evidence>
<sequence length="99" mass="11077">MPGLEKVAGLKNIARSIEPRRRRRRQTLTHSSLDRPLPDHDVTTLQRRCHKLACPQSGRMARLFPVDLPLELGPSTSSRATLTHLEGPLGLFSSFAQLI</sequence>
<name>A0A3S5ALS3_9PLAT</name>
<keyword evidence="3" id="KW-1185">Reference proteome</keyword>
<comment type="caution">
    <text evidence="2">The sequence shown here is derived from an EMBL/GenBank/DDBJ whole genome shotgun (WGS) entry which is preliminary data.</text>
</comment>
<protein>
    <submittedName>
        <fullName evidence="2">Uncharacterized protein</fullName>
    </submittedName>
</protein>
<evidence type="ECO:0000313" key="2">
    <source>
        <dbReference type="EMBL" id="VEL26948.1"/>
    </source>
</evidence>